<evidence type="ECO:0000259" key="5">
    <source>
        <dbReference type="PROSITE" id="PS51007"/>
    </source>
</evidence>
<evidence type="ECO:0000256" key="1">
    <source>
        <dbReference type="ARBA" id="ARBA00022617"/>
    </source>
</evidence>
<feature type="domain" description="Cytochrome c" evidence="5">
    <location>
        <begin position="189"/>
        <end position="298"/>
    </location>
</feature>
<dbReference type="InterPro" id="IPR009056">
    <property type="entry name" value="Cyt_c-like_dom"/>
</dbReference>
<keyword evidence="1 4" id="KW-0349">Heme</keyword>
<keyword evidence="2 4" id="KW-0479">Metal-binding</keyword>
<reference evidence="6 7" key="1">
    <citation type="submission" date="2016-07" db="EMBL/GenBank/DDBJ databases">
        <title>Draft Genome Sequence of Methylobrevis pamukkalensis PK2.</title>
        <authorList>
            <person name="Vasilenko O.V."/>
            <person name="Doronina N.V."/>
            <person name="Shmareva M.N."/>
            <person name="Tarlachkov S.V."/>
            <person name="Mustakhimov I."/>
            <person name="Trotsenko Y.A."/>
        </authorList>
    </citation>
    <scope>NUCLEOTIDE SEQUENCE [LARGE SCALE GENOMIC DNA]</scope>
    <source>
        <strain evidence="6 7">PK2</strain>
    </source>
</reference>
<dbReference type="PANTHER" id="PTHR35008:SF8">
    <property type="entry name" value="ALCOHOL DEHYDROGENASE CYTOCHROME C SUBUNIT"/>
    <property type="match status" value="1"/>
</dbReference>
<organism evidence="6 7">
    <name type="scientific">Methylobrevis pamukkalensis</name>
    <dbReference type="NCBI Taxonomy" id="1439726"/>
    <lineage>
        <taxon>Bacteria</taxon>
        <taxon>Pseudomonadati</taxon>
        <taxon>Pseudomonadota</taxon>
        <taxon>Alphaproteobacteria</taxon>
        <taxon>Hyphomicrobiales</taxon>
        <taxon>Pleomorphomonadaceae</taxon>
        <taxon>Methylobrevis</taxon>
    </lineage>
</organism>
<dbReference type="Proteomes" id="UP000094622">
    <property type="component" value="Unassembled WGS sequence"/>
</dbReference>
<evidence type="ECO:0000313" key="7">
    <source>
        <dbReference type="Proteomes" id="UP000094622"/>
    </source>
</evidence>
<feature type="domain" description="Cytochrome c" evidence="5">
    <location>
        <begin position="39"/>
        <end position="147"/>
    </location>
</feature>
<dbReference type="PROSITE" id="PS51007">
    <property type="entry name" value="CYTC"/>
    <property type="match status" value="2"/>
</dbReference>
<evidence type="ECO:0000256" key="2">
    <source>
        <dbReference type="ARBA" id="ARBA00022723"/>
    </source>
</evidence>
<dbReference type="InterPro" id="IPR051459">
    <property type="entry name" value="Cytochrome_c-type_DH"/>
</dbReference>
<proteinExistence type="predicted"/>
<evidence type="ECO:0000256" key="3">
    <source>
        <dbReference type="ARBA" id="ARBA00023004"/>
    </source>
</evidence>
<dbReference type="GO" id="GO:0046872">
    <property type="term" value="F:metal ion binding"/>
    <property type="evidence" value="ECO:0007669"/>
    <property type="project" value="UniProtKB-KW"/>
</dbReference>
<dbReference type="Pfam" id="PF00034">
    <property type="entry name" value="Cytochrom_C"/>
    <property type="match status" value="1"/>
</dbReference>
<dbReference type="PATRIC" id="fig|1439726.3.peg.209"/>
<name>A0A1E3HAE9_9HYPH</name>
<dbReference type="OrthoDB" id="9811281at2"/>
<dbReference type="RefSeq" id="WP_069305457.1">
    <property type="nucleotide sequence ID" value="NZ_MCRJ01000002.1"/>
</dbReference>
<evidence type="ECO:0000256" key="4">
    <source>
        <dbReference type="PROSITE-ProRule" id="PRU00433"/>
    </source>
</evidence>
<dbReference type="PANTHER" id="PTHR35008">
    <property type="entry name" value="BLL4482 PROTEIN-RELATED"/>
    <property type="match status" value="1"/>
</dbReference>
<dbReference type="SUPFAM" id="SSF46626">
    <property type="entry name" value="Cytochrome c"/>
    <property type="match status" value="2"/>
</dbReference>
<keyword evidence="7" id="KW-1185">Reference proteome</keyword>
<sequence length="304" mass="32064">MWRKLVAAAIALTVAGGAGFWLLTRPVVLAASDLPAHVADLANGERMFHAGSCASCHAAPGAVGADKTRLGGGLDLRTDFGLFRVPNISPDPDTGIGRWTAAEFATAMLHGVGPDGRHLYPAFPYTSYARMTLPDVLDLGAYLRTLPPVTNTVPGHDLAFPFSVRRGIGLWKRRYLDPSPVLAIAADNDLLARGRYLVEGPGHCGECHTPRDAFGGPDRTRWLAGAPDPEGKGRIPNITPHDEGIGGWAEEDIAYALESGFTPDFDTFGGSMVAVQENFAALGAGDRAAVAAYLKAVPALADAR</sequence>
<dbReference type="InterPro" id="IPR036909">
    <property type="entry name" value="Cyt_c-like_dom_sf"/>
</dbReference>
<keyword evidence="3 4" id="KW-0408">Iron</keyword>
<dbReference type="GO" id="GO:0020037">
    <property type="term" value="F:heme binding"/>
    <property type="evidence" value="ECO:0007669"/>
    <property type="project" value="InterPro"/>
</dbReference>
<dbReference type="EMBL" id="MCRJ01000002">
    <property type="protein sequence ID" value="ODN72451.1"/>
    <property type="molecule type" value="Genomic_DNA"/>
</dbReference>
<gene>
    <name evidence="6" type="primary">fdhC</name>
    <name evidence="6" type="ORF">A6302_00197</name>
</gene>
<accession>A0A1E3HAE9</accession>
<dbReference type="AlphaFoldDB" id="A0A1E3HAE9"/>
<protein>
    <submittedName>
        <fullName evidence="6">Fructose dehydrogenase cytochrome subunit</fullName>
    </submittedName>
</protein>
<comment type="caution">
    <text evidence="6">The sequence shown here is derived from an EMBL/GenBank/DDBJ whole genome shotgun (WGS) entry which is preliminary data.</text>
</comment>
<dbReference type="GO" id="GO:0009055">
    <property type="term" value="F:electron transfer activity"/>
    <property type="evidence" value="ECO:0007669"/>
    <property type="project" value="InterPro"/>
</dbReference>
<dbReference type="Gene3D" id="1.10.760.10">
    <property type="entry name" value="Cytochrome c-like domain"/>
    <property type="match status" value="2"/>
</dbReference>
<evidence type="ECO:0000313" key="6">
    <source>
        <dbReference type="EMBL" id="ODN72451.1"/>
    </source>
</evidence>